<gene>
    <name evidence="4" type="ORF">SAMN05443377_10843</name>
</gene>
<dbReference type="EMBL" id="FOGZ01000008">
    <property type="protein sequence ID" value="SER74055.1"/>
    <property type="molecule type" value="Genomic_DNA"/>
</dbReference>
<organism evidence="4 5">
    <name type="scientific">Propionibacterium cyclohexanicum</name>
    <dbReference type="NCBI Taxonomy" id="64702"/>
    <lineage>
        <taxon>Bacteria</taxon>
        <taxon>Bacillati</taxon>
        <taxon>Actinomycetota</taxon>
        <taxon>Actinomycetes</taxon>
        <taxon>Propionibacteriales</taxon>
        <taxon>Propionibacteriaceae</taxon>
        <taxon>Propionibacterium</taxon>
    </lineage>
</organism>
<dbReference type="InterPro" id="IPR001638">
    <property type="entry name" value="Solute-binding_3/MltF_N"/>
</dbReference>
<dbReference type="PANTHER" id="PTHR35936">
    <property type="entry name" value="MEMBRANE-BOUND LYTIC MUREIN TRANSGLYCOSYLASE F"/>
    <property type="match status" value="1"/>
</dbReference>
<name>A0A1H9RNI9_9ACTN</name>
<dbReference type="Proteomes" id="UP000198815">
    <property type="component" value="Unassembled WGS sequence"/>
</dbReference>
<dbReference type="RefSeq" id="WP_091968756.1">
    <property type="nucleotide sequence ID" value="NZ_FOGZ01000008.1"/>
</dbReference>
<reference evidence="4 5" key="1">
    <citation type="submission" date="2016-10" db="EMBL/GenBank/DDBJ databases">
        <authorList>
            <person name="de Groot N.N."/>
        </authorList>
    </citation>
    <scope>NUCLEOTIDE SEQUENCE [LARGE SCALE GENOMIC DNA]</scope>
    <source>
        <strain evidence="4 5">DSM 16859</strain>
    </source>
</reference>
<evidence type="ECO:0000313" key="4">
    <source>
        <dbReference type="EMBL" id="SER74055.1"/>
    </source>
</evidence>
<dbReference type="STRING" id="64702.SAMN05443377_10843"/>
<feature type="signal peptide" evidence="2">
    <location>
        <begin position="1"/>
        <end position="24"/>
    </location>
</feature>
<dbReference type="Gene3D" id="3.40.190.10">
    <property type="entry name" value="Periplasmic binding protein-like II"/>
    <property type="match status" value="2"/>
</dbReference>
<keyword evidence="5" id="KW-1185">Reference proteome</keyword>
<dbReference type="Pfam" id="PF00497">
    <property type="entry name" value="SBP_bac_3"/>
    <property type="match status" value="1"/>
</dbReference>
<dbReference type="PANTHER" id="PTHR35936:SF17">
    <property type="entry name" value="ARGININE-BINDING EXTRACELLULAR PROTEIN ARTP"/>
    <property type="match status" value="1"/>
</dbReference>
<evidence type="ECO:0000313" key="5">
    <source>
        <dbReference type="Proteomes" id="UP000198815"/>
    </source>
</evidence>
<protein>
    <submittedName>
        <fullName evidence="4">Polar amino acid transport system substrate-binding protein</fullName>
    </submittedName>
</protein>
<dbReference type="CDD" id="cd01004">
    <property type="entry name" value="PBP2_MidA_like"/>
    <property type="match status" value="1"/>
</dbReference>
<dbReference type="SMART" id="SM00062">
    <property type="entry name" value="PBPb"/>
    <property type="match status" value="1"/>
</dbReference>
<feature type="chain" id="PRO_5039639094" evidence="2">
    <location>
        <begin position="25"/>
        <end position="308"/>
    </location>
</feature>
<evidence type="ECO:0000259" key="3">
    <source>
        <dbReference type="SMART" id="SM00062"/>
    </source>
</evidence>
<evidence type="ECO:0000256" key="2">
    <source>
        <dbReference type="SAM" id="SignalP"/>
    </source>
</evidence>
<dbReference type="SUPFAM" id="SSF53850">
    <property type="entry name" value="Periplasmic binding protein-like II"/>
    <property type="match status" value="1"/>
</dbReference>
<proteinExistence type="predicted"/>
<dbReference type="AlphaFoldDB" id="A0A1H9RNI9"/>
<feature type="domain" description="Solute-binding protein family 3/N-terminal" evidence="3">
    <location>
        <begin position="66"/>
        <end position="294"/>
    </location>
</feature>
<keyword evidence="1 2" id="KW-0732">Signal</keyword>
<dbReference type="OrthoDB" id="9762169at2"/>
<sequence length="308" mass="31612">MSRTLSLRAATAGVAILTFFSLSACSGSGSPAEPSGASSASSALPAVSPDAALAGQVPQKFKSKGTLTVGADASYAPNEFIAEDGKTVIGMDVDLVAAVSAKLGLKSEFQNADFGTIILGVSSGKYDMGASSFTINSERLQQVNMVQYLKAGTLWAVQKGNPKKVDPQNPCGLTVAVQKDTVQVDDLAARDKKCTDAGKPAINQIVEVEQSKATADLVSGKADAMLADSPVTSYAVEQSEGALETVGDIYDAAPYGLVFAKEDTEMAELVGKALGELKDDGSYQAILAKWGNASGAVSEFPVNPSVAG</sequence>
<evidence type="ECO:0000256" key="1">
    <source>
        <dbReference type="ARBA" id="ARBA00022729"/>
    </source>
</evidence>
<dbReference type="PROSITE" id="PS51257">
    <property type="entry name" value="PROKAR_LIPOPROTEIN"/>
    <property type="match status" value="1"/>
</dbReference>
<accession>A0A1H9RNI9</accession>